<dbReference type="Proteomes" id="UP001164746">
    <property type="component" value="Chromosome 7"/>
</dbReference>
<dbReference type="InterPro" id="IPR029753">
    <property type="entry name" value="D-isomer_DH_CS"/>
</dbReference>
<dbReference type="PROSITE" id="PS00671">
    <property type="entry name" value="D_2_HYDROXYACID_DH_3"/>
    <property type="match status" value="1"/>
</dbReference>
<name>A0ABY7EJM7_MYAAR</name>
<dbReference type="Pfam" id="PF02826">
    <property type="entry name" value="2-Hacid_dh_C"/>
    <property type="match status" value="1"/>
</dbReference>
<evidence type="ECO:0000313" key="4">
    <source>
        <dbReference type="Proteomes" id="UP001164746"/>
    </source>
</evidence>
<dbReference type="SUPFAM" id="SSF52283">
    <property type="entry name" value="Formate/glycerate dehydrogenase catalytic domain-like"/>
    <property type="match status" value="1"/>
</dbReference>
<gene>
    <name evidence="3" type="ORF">MAR_035264</name>
</gene>
<reference evidence="3" key="1">
    <citation type="submission" date="2022-11" db="EMBL/GenBank/DDBJ databases">
        <title>Centuries of genome instability and evolution in soft-shell clam transmissible cancer (bioRxiv).</title>
        <authorList>
            <person name="Hart S.F.M."/>
            <person name="Yonemitsu M.A."/>
            <person name="Giersch R.M."/>
            <person name="Beal B.F."/>
            <person name="Arriagada G."/>
            <person name="Davis B.W."/>
            <person name="Ostrander E.A."/>
            <person name="Goff S.P."/>
            <person name="Metzger M.J."/>
        </authorList>
    </citation>
    <scope>NUCLEOTIDE SEQUENCE</scope>
    <source>
        <strain evidence="3">MELC-2E11</strain>
        <tissue evidence="3">Siphon/mantle</tissue>
    </source>
</reference>
<evidence type="ECO:0000259" key="2">
    <source>
        <dbReference type="Pfam" id="PF02826"/>
    </source>
</evidence>
<dbReference type="Gene3D" id="3.40.50.720">
    <property type="entry name" value="NAD(P)-binding Rossmann-like Domain"/>
    <property type="match status" value="2"/>
</dbReference>
<dbReference type="CDD" id="cd05301">
    <property type="entry name" value="GDH"/>
    <property type="match status" value="1"/>
</dbReference>
<dbReference type="InterPro" id="IPR036291">
    <property type="entry name" value="NAD(P)-bd_dom_sf"/>
</dbReference>
<proteinExistence type="predicted"/>
<sequence>MGPDNQLRVFRYVTDLKCPSDNSHSENWPGLSERVERIFLHLVRDTGVYTFNMMRPRFLIRSFKHIQASVFSSSYLHFKSGRISQACKLKAMSTSSRPKVFVTRRVPEDGINLLKEHCEVSQWNSDDAITREELIRGIKGVDALFCLLTDKIDEGILDAAGDSLRAIGTMSVGYDHIDLAACRKRGIPVGYTPDVLTSATAELTVALLLNVSRRLGEGVEAVKDGSWGTWSPLWMCGQGLDGATVGILGLGRIGLAVAQCLKPFGVSKILYSGNSEKDEAKQLQAEFVTFDELLKKSDFVLGCCALTKENIGLMNKEAFSKMKKTAVFINTSRGGLVNQDDLYEALKYGEIFAAGVDVTSPEPLPTDSSLLSLSNCVVLPHIGSATMKARNAIFCTD</sequence>
<keyword evidence="1" id="KW-0560">Oxidoreductase</keyword>
<dbReference type="EMBL" id="CP111018">
    <property type="protein sequence ID" value="WAR10188.1"/>
    <property type="molecule type" value="Genomic_DNA"/>
</dbReference>
<dbReference type="InterPro" id="IPR006140">
    <property type="entry name" value="D-isomer_DH_NAD-bd"/>
</dbReference>
<evidence type="ECO:0000313" key="3">
    <source>
        <dbReference type="EMBL" id="WAR10188.1"/>
    </source>
</evidence>
<evidence type="ECO:0000256" key="1">
    <source>
        <dbReference type="ARBA" id="ARBA00023002"/>
    </source>
</evidence>
<protein>
    <submittedName>
        <fullName evidence="3">GRHPR-like protein</fullName>
    </submittedName>
</protein>
<dbReference type="PANTHER" id="PTHR10996">
    <property type="entry name" value="2-HYDROXYACID DEHYDROGENASE-RELATED"/>
    <property type="match status" value="1"/>
</dbReference>
<feature type="domain" description="D-isomer specific 2-hydroxyacid dehydrogenase NAD-binding" evidence="2">
    <location>
        <begin position="205"/>
        <end position="383"/>
    </location>
</feature>
<organism evidence="3 4">
    <name type="scientific">Mya arenaria</name>
    <name type="common">Soft-shell clam</name>
    <dbReference type="NCBI Taxonomy" id="6604"/>
    <lineage>
        <taxon>Eukaryota</taxon>
        <taxon>Metazoa</taxon>
        <taxon>Spiralia</taxon>
        <taxon>Lophotrochozoa</taxon>
        <taxon>Mollusca</taxon>
        <taxon>Bivalvia</taxon>
        <taxon>Autobranchia</taxon>
        <taxon>Heteroconchia</taxon>
        <taxon>Euheterodonta</taxon>
        <taxon>Imparidentia</taxon>
        <taxon>Neoheterodontei</taxon>
        <taxon>Myida</taxon>
        <taxon>Myoidea</taxon>
        <taxon>Myidae</taxon>
        <taxon>Mya</taxon>
    </lineage>
</organism>
<keyword evidence="4" id="KW-1185">Reference proteome</keyword>
<dbReference type="SUPFAM" id="SSF51735">
    <property type="entry name" value="NAD(P)-binding Rossmann-fold domains"/>
    <property type="match status" value="1"/>
</dbReference>
<accession>A0ABY7EJM7</accession>
<dbReference type="InterPro" id="IPR050223">
    <property type="entry name" value="D-isomer_2-hydroxyacid_DH"/>
</dbReference>
<dbReference type="PANTHER" id="PTHR10996:SF277">
    <property type="entry name" value="GLYOXYLATE REDUCTASE_HYDROXYPYRUVATE REDUCTASE"/>
    <property type="match status" value="1"/>
</dbReference>